<name>A0ABD5X714_9EURY</name>
<dbReference type="Proteomes" id="UP001596414">
    <property type="component" value="Unassembled WGS sequence"/>
</dbReference>
<dbReference type="InterPro" id="IPR006016">
    <property type="entry name" value="UspA"/>
</dbReference>
<evidence type="ECO:0000259" key="2">
    <source>
        <dbReference type="Pfam" id="PF00582"/>
    </source>
</evidence>
<reference evidence="3 4" key="1">
    <citation type="journal article" date="2014" name="Int. J. Syst. Evol. Microbiol.">
        <title>Complete genome sequence of Corynebacterium casei LMG S-19264T (=DSM 44701T), isolated from a smear-ripened cheese.</title>
        <authorList>
            <consortium name="US DOE Joint Genome Institute (JGI-PGF)"/>
            <person name="Walter F."/>
            <person name="Albersmeier A."/>
            <person name="Kalinowski J."/>
            <person name="Ruckert C."/>
        </authorList>
    </citation>
    <scope>NUCLEOTIDE SEQUENCE [LARGE SCALE GENOMIC DNA]</scope>
    <source>
        <strain evidence="3 4">CGMCC 4.7215</strain>
    </source>
</reference>
<comment type="similarity">
    <text evidence="1">Belongs to the universal stress protein A family.</text>
</comment>
<dbReference type="PANTHER" id="PTHR46268">
    <property type="entry name" value="STRESS RESPONSE PROTEIN NHAX"/>
    <property type="match status" value="1"/>
</dbReference>
<dbReference type="InterPro" id="IPR014729">
    <property type="entry name" value="Rossmann-like_a/b/a_fold"/>
</dbReference>
<dbReference type="CDD" id="cd00293">
    <property type="entry name" value="USP-like"/>
    <property type="match status" value="1"/>
</dbReference>
<dbReference type="Pfam" id="PF00582">
    <property type="entry name" value="Usp"/>
    <property type="match status" value="1"/>
</dbReference>
<dbReference type="AlphaFoldDB" id="A0ABD5X714"/>
<proteinExistence type="inferred from homology"/>
<comment type="caution">
    <text evidence="3">The sequence shown here is derived from an EMBL/GenBank/DDBJ whole genome shotgun (WGS) entry which is preliminary data.</text>
</comment>
<dbReference type="PANTHER" id="PTHR46268:SF6">
    <property type="entry name" value="UNIVERSAL STRESS PROTEIN UP12"/>
    <property type="match status" value="1"/>
</dbReference>
<dbReference type="PRINTS" id="PR01438">
    <property type="entry name" value="UNVRSLSTRESS"/>
</dbReference>
<protein>
    <submittedName>
        <fullName evidence="3">Universal stress protein</fullName>
    </submittedName>
</protein>
<organism evidence="3 4">
    <name type="scientific">Halovenus rubra</name>
    <dbReference type="NCBI Taxonomy" id="869890"/>
    <lineage>
        <taxon>Archaea</taxon>
        <taxon>Methanobacteriati</taxon>
        <taxon>Methanobacteriota</taxon>
        <taxon>Stenosarchaea group</taxon>
        <taxon>Halobacteria</taxon>
        <taxon>Halobacteriales</taxon>
        <taxon>Haloarculaceae</taxon>
        <taxon>Halovenus</taxon>
    </lineage>
</organism>
<dbReference type="InterPro" id="IPR006015">
    <property type="entry name" value="Universal_stress_UspA"/>
</dbReference>
<dbReference type="SUPFAM" id="SSF52402">
    <property type="entry name" value="Adenine nucleotide alpha hydrolases-like"/>
    <property type="match status" value="1"/>
</dbReference>
<dbReference type="Gene3D" id="3.40.50.620">
    <property type="entry name" value="HUPs"/>
    <property type="match status" value="1"/>
</dbReference>
<evidence type="ECO:0000256" key="1">
    <source>
        <dbReference type="ARBA" id="ARBA00008791"/>
    </source>
</evidence>
<accession>A0ABD5X714</accession>
<sequence length="207" mass="22175">MYDRILVPTDGSTGTAHVAMHAIELATKHDAAVHTIHVVDTKLTGPLADAGIARDSLDTQGKKAVEAVKEMANSHSVDCETAIEDGSPAETILDYATEIGADVIVAGTHGRSGVTRQLIGSVTERLVRHSTCPVLTVRLPEPDVTVEENDHATRLIEEAIEEAGYAPSNISVQRQLSVWVGHGETDQGEIVVYLDPTTQRASVLPQW</sequence>
<dbReference type="RefSeq" id="WP_267638446.1">
    <property type="nucleotide sequence ID" value="NZ_JAODIY010000013.1"/>
</dbReference>
<gene>
    <name evidence="3" type="ORF">ACFQJ7_01780</name>
</gene>
<evidence type="ECO:0000313" key="3">
    <source>
        <dbReference type="EMBL" id="MFC7124773.1"/>
    </source>
</evidence>
<evidence type="ECO:0000313" key="4">
    <source>
        <dbReference type="Proteomes" id="UP001596414"/>
    </source>
</evidence>
<feature type="domain" description="UspA" evidence="2">
    <location>
        <begin position="1"/>
        <end position="138"/>
    </location>
</feature>
<dbReference type="EMBL" id="JBHSZQ010000002">
    <property type="protein sequence ID" value="MFC7124773.1"/>
    <property type="molecule type" value="Genomic_DNA"/>
</dbReference>